<dbReference type="InterPro" id="IPR029071">
    <property type="entry name" value="Ubiquitin-like_domsf"/>
</dbReference>
<dbReference type="AlphaFoldDB" id="A0A067MCI1"/>
<dbReference type="PANTHER" id="PTHR10666">
    <property type="entry name" value="UBIQUITIN"/>
    <property type="match status" value="1"/>
</dbReference>
<feature type="transmembrane region" description="Helical" evidence="1">
    <location>
        <begin position="31"/>
        <end position="54"/>
    </location>
</feature>
<dbReference type="EMBL" id="KL198044">
    <property type="protein sequence ID" value="KDQ13269.1"/>
    <property type="molecule type" value="Genomic_DNA"/>
</dbReference>
<dbReference type="SUPFAM" id="SSF54236">
    <property type="entry name" value="Ubiquitin-like"/>
    <property type="match status" value="1"/>
</dbReference>
<keyword evidence="1" id="KW-0472">Membrane</keyword>
<accession>A0A067MCI1</accession>
<reference evidence="4" key="1">
    <citation type="journal article" date="2014" name="Proc. Natl. Acad. Sci. U.S.A.">
        <title>Extensive sampling of basidiomycete genomes demonstrates inadequacy of the white-rot/brown-rot paradigm for wood decay fungi.</title>
        <authorList>
            <person name="Riley R."/>
            <person name="Salamov A.A."/>
            <person name="Brown D.W."/>
            <person name="Nagy L.G."/>
            <person name="Floudas D."/>
            <person name="Held B.W."/>
            <person name="Levasseur A."/>
            <person name="Lombard V."/>
            <person name="Morin E."/>
            <person name="Otillar R."/>
            <person name="Lindquist E.A."/>
            <person name="Sun H."/>
            <person name="LaButti K.M."/>
            <person name="Schmutz J."/>
            <person name="Jabbour D."/>
            <person name="Luo H."/>
            <person name="Baker S.E."/>
            <person name="Pisabarro A.G."/>
            <person name="Walton J.D."/>
            <person name="Blanchette R.A."/>
            <person name="Henrissat B."/>
            <person name="Martin F."/>
            <person name="Cullen D."/>
            <person name="Hibbett D.S."/>
            <person name="Grigoriev I.V."/>
        </authorList>
    </citation>
    <scope>NUCLEOTIDE SEQUENCE [LARGE SCALE GENOMIC DNA]</scope>
    <source>
        <strain evidence="4">FD-172 SS1</strain>
    </source>
</reference>
<evidence type="ECO:0000256" key="1">
    <source>
        <dbReference type="SAM" id="Phobius"/>
    </source>
</evidence>
<keyword evidence="4" id="KW-1185">Reference proteome</keyword>
<proteinExistence type="predicted"/>
<dbReference type="Gene3D" id="3.10.20.90">
    <property type="entry name" value="Phosphatidylinositol 3-kinase Catalytic Subunit, Chain A, domain 1"/>
    <property type="match status" value="1"/>
</dbReference>
<feature type="domain" description="Ubiquitin-like" evidence="2">
    <location>
        <begin position="52"/>
        <end position="125"/>
    </location>
</feature>
<feature type="non-terminal residue" evidence="3">
    <location>
        <position position="153"/>
    </location>
</feature>
<dbReference type="InParanoid" id="A0A067MCI1"/>
<evidence type="ECO:0000313" key="4">
    <source>
        <dbReference type="Proteomes" id="UP000027195"/>
    </source>
</evidence>
<dbReference type="InterPro" id="IPR019956">
    <property type="entry name" value="Ubiquitin_dom"/>
</dbReference>
<organism evidence="3 4">
    <name type="scientific">Botryobasidium botryosum (strain FD-172 SS1)</name>
    <dbReference type="NCBI Taxonomy" id="930990"/>
    <lineage>
        <taxon>Eukaryota</taxon>
        <taxon>Fungi</taxon>
        <taxon>Dikarya</taxon>
        <taxon>Basidiomycota</taxon>
        <taxon>Agaricomycotina</taxon>
        <taxon>Agaricomycetes</taxon>
        <taxon>Cantharellales</taxon>
        <taxon>Botryobasidiaceae</taxon>
        <taxon>Botryobasidium</taxon>
    </lineage>
</organism>
<dbReference type="FunFam" id="3.10.20.90:FF:000160">
    <property type="entry name" value="Polyubiquitin-C"/>
    <property type="match status" value="1"/>
</dbReference>
<keyword evidence="1" id="KW-1133">Transmembrane helix</keyword>
<protein>
    <recommendedName>
        <fullName evidence="2">Ubiquitin-like domain-containing protein</fullName>
    </recommendedName>
</protein>
<dbReference type="InterPro" id="IPR050158">
    <property type="entry name" value="Ubiquitin_ubiquitin-like"/>
</dbReference>
<dbReference type="Pfam" id="PF00240">
    <property type="entry name" value="ubiquitin"/>
    <property type="match status" value="1"/>
</dbReference>
<keyword evidence="1" id="KW-0812">Transmembrane</keyword>
<sequence length="153" mass="16646">MSCLEFAIFAVGSRFPLRLVASLCTYSRFNIVSISFVLVAIVAKLALCHPLVFVKTLTGKTITLNIESSGMISKVKALIQDKEGIPSDQQRLIYVAMQLEDGRTLYDYKITGGDTLHLVLRQRGGGCYGPMGFAAGGSITQKIVRDKLPPAAY</sequence>
<dbReference type="PRINTS" id="PR00348">
    <property type="entry name" value="UBIQUITIN"/>
</dbReference>
<dbReference type="STRING" id="930990.A0A067MCI1"/>
<dbReference type="InterPro" id="IPR000626">
    <property type="entry name" value="Ubiquitin-like_dom"/>
</dbReference>
<dbReference type="PROSITE" id="PS50053">
    <property type="entry name" value="UBIQUITIN_2"/>
    <property type="match status" value="1"/>
</dbReference>
<dbReference type="Proteomes" id="UP000027195">
    <property type="component" value="Unassembled WGS sequence"/>
</dbReference>
<dbReference type="SMART" id="SM00213">
    <property type="entry name" value="UBQ"/>
    <property type="match status" value="1"/>
</dbReference>
<dbReference type="HOGENOM" id="CLU_1717559_0_0_1"/>
<evidence type="ECO:0000259" key="2">
    <source>
        <dbReference type="PROSITE" id="PS50053"/>
    </source>
</evidence>
<gene>
    <name evidence="3" type="ORF">BOTBODRAFT_111633</name>
</gene>
<name>A0A067MCI1_BOTB1</name>
<dbReference type="OrthoDB" id="428577at2759"/>
<evidence type="ECO:0000313" key="3">
    <source>
        <dbReference type="EMBL" id="KDQ13269.1"/>
    </source>
</evidence>